<dbReference type="Proteomes" id="UP000011083">
    <property type="component" value="Unassembled WGS sequence"/>
</dbReference>
<name>L8HDU9_ACACF</name>
<evidence type="ECO:0000256" key="1">
    <source>
        <dbReference type="SAM" id="MobiDB-lite"/>
    </source>
</evidence>
<gene>
    <name evidence="2" type="ORF">ACA1_073380</name>
</gene>
<dbReference type="RefSeq" id="XP_004353222.1">
    <property type="nucleotide sequence ID" value="XM_004353170.1"/>
</dbReference>
<reference evidence="2 3" key="1">
    <citation type="journal article" date="2013" name="Genome Biol.">
        <title>Genome of Acanthamoeba castellanii highlights extensive lateral gene transfer and early evolution of tyrosine kinase signaling.</title>
        <authorList>
            <person name="Clarke M."/>
            <person name="Lohan A.J."/>
            <person name="Liu B."/>
            <person name="Lagkouvardos I."/>
            <person name="Roy S."/>
            <person name="Zafar N."/>
            <person name="Bertelli C."/>
            <person name="Schilde C."/>
            <person name="Kianianmomeni A."/>
            <person name="Burglin T.R."/>
            <person name="Frech C."/>
            <person name="Turcotte B."/>
            <person name="Kopec K.O."/>
            <person name="Synnott J.M."/>
            <person name="Choo C."/>
            <person name="Paponov I."/>
            <person name="Finkler A."/>
            <person name="Soon Heng Tan C."/>
            <person name="Hutchins A.P."/>
            <person name="Weinmeier T."/>
            <person name="Rattei T."/>
            <person name="Chu J.S."/>
            <person name="Gimenez G."/>
            <person name="Irimia M."/>
            <person name="Rigden D.J."/>
            <person name="Fitzpatrick D.A."/>
            <person name="Lorenzo-Morales J."/>
            <person name="Bateman A."/>
            <person name="Chiu C.H."/>
            <person name="Tang P."/>
            <person name="Hegemann P."/>
            <person name="Fromm H."/>
            <person name="Raoult D."/>
            <person name="Greub G."/>
            <person name="Miranda-Saavedra D."/>
            <person name="Chen N."/>
            <person name="Nash P."/>
            <person name="Ginger M.L."/>
            <person name="Horn M."/>
            <person name="Schaap P."/>
            <person name="Caler L."/>
            <person name="Loftus B."/>
        </authorList>
    </citation>
    <scope>NUCLEOTIDE SEQUENCE [LARGE SCALE GENOMIC DNA]</scope>
    <source>
        <strain evidence="2 3">Neff</strain>
    </source>
</reference>
<dbReference type="OrthoDB" id="296689at2759"/>
<proteinExistence type="predicted"/>
<dbReference type="GeneID" id="14924677"/>
<evidence type="ECO:0000313" key="3">
    <source>
        <dbReference type="Proteomes" id="UP000011083"/>
    </source>
</evidence>
<dbReference type="STRING" id="1257118.L8HDU9"/>
<feature type="compositionally biased region" description="Basic and acidic residues" evidence="1">
    <location>
        <begin position="552"/>
        <end position="580"/>
    </location>
</feature>
<dbReference type="KEGG" id="acan:ACA1_073380"/>
<feature type="region of interest" description="Disordered" evidence="1">
    <location>
        <begin position="514"/>
        <end position="668"/>
    </location>
</feature>
<feature type="compositionally biased region" description="Low complexity" evidence="1">
    <location>
        <begin position="527"/>
        <end position="536"/>
    </location>
</feature>
<feature type="compositionally biased region" description="Basic and acidic residues" evidence="1">
    <location>
        <begin position="635"/>
        <end position="646"/>
    </location>
</feature>
<dbReference type="VEuPathDB" id="AmoebaDB:ACA1_073380"/>
<dbReference type="EMBL" id="KB007857">
    <property type="protein sequence ID" value="ELR23694.1"/>
    <property type="molecule type" value="Genomic_DNA"/>
</dbReference>
<feature type="region of interest" description="Disordered" evidence="1">
    <location>
        <begin position="717"/>
        <end position="736"/>
    </location>
</feature>
<dbReference type="PANTHER" id="PTHR35397">
    <property type="entry name" value="C2 DOMAIN-CONTAINING PROTEIN-RELATED"/>
    <property type="match status" value="1"/>
</dbReference>
<dbReference type="Pfam" id="PF08578">
    <property type="entry name" value="DUF1765"/>
    <property type="match status" value="1"/>
</dbReference>
<feature type="compositionally biased region" description="Basic residues" evidence="1">
    <location>
        <begin position="625"/>
        <end position="634"/>
    </location>
</feature>
<keyword evidence="3" id="KW-1185">Reference proteome</keyword>
<dbReference type="AlphaFoldDB" id="L8HDU9"/>
<organism evidence="2 3">
    <name type="scientific">Acanthamoeba castellanii (strain ATCC 30010 / Neff)</name>
    <dbReference type="NCBI Taxonomy" id="1257118"/>
    <lineage>
        <taxon>Eukaryota</taxon>
        <taxon>Amoebozoa</taxon>
        <taxon>Discosea</taxon>
        <taxon>Longamoebia</taxon>
        <taxon>Centramoebida</taxon>
        <taxon>Acanthamoebidae</taxon>
        <taxon>Acanthamoeba</taxon>
    </lineage>
</organism>
<evidence type="ECO:0000313" key="2">
    <source>
        <dbReference type="EMBL" id="ELR23694.1"/>
    </source>
</evidence>
<dbReference type="InterPro" id="IPR013887">
    <property type="entry name" value="UPF0592"/>
</dbReference>
<protein>
    <submittedName>
        <fullName evidence="2">Uncharacterized protein</fullName>
    </submittedName>
</protein>
<sequence>MMLETAQPAPIAYSKSLQKQIKGAVTKKKYQDKVEQVNALLQPLQAPWAYKNDEIQRKGKECLLIYWDFLLREASNATLGDRHTFFTEMVLIIRRREFDIFSLEWKDGRLLSSGADRKLAVRYHDLLVETMLFCINKLAKTGAYTALMEFSSKVLAVCYFCFPSLTKATLDGVWPDSKEKSARKEDIELGEDIAKLLQDSCDDGNSSGSLYASLEQSNSKKAFKQMRKYYLAIDDHGNASKLTHHTSWLKRFNNESIHYVGLLVDIVDQAAYLTAGESVQWEMVPGYAQLVHAFLFQLKHKMGINEWKTRAATQCVSSLMQNPRLFNIFIKVLYSKTNINDASLTETSLEILSEWFLRVRETYTYLPRDFDYDYFFQGLVIMLDCEHHVTLIKALTFIYNTLHMYLEKPRRRFVQEIIFKRFFFKFFLHWHPQVRGIYHQLIIFKAARVREEFKRMRRKDIRIPTERKTDRLARGLREAYVEAVRQRIGWNDQKREEIIRSQPPSPSHIIKTLKKEAKAKEAEAEDAAAQANNGKDNNGKDNAGGKKIGKKEKKEKEKKEKEKEKLEEERKRRDSREDASMAKNKRKSSDGGLNGKANGKKEKDKIRSSLGKGELNGADSNGRQGGKRWRKKERKEKGKEKKDQENGSRGNESDDGEEERSSDYSEEVKKVTLKIGEEEFPPCLEVYAGASLLKYEETAEHWVKWADAVEMFPDGSVHYPDMNSLVLSTPKADREL</sequence>
<feature type="compositionally biased region" description="Basic and acidic residues" evidence="1">
    <location>
        <begin position="659"/>
        <end position="668"/>
    </location>
</feature>
<dbReference type="PANTHER" id="PTHR35397:SF1">
    <property type="entry name" value="ARMADILLO-LIKE HELICAL DOMAIN-CONTAINING PROTEIN"/>
    <property type="match status" value="1"/>
</dbReference>
<accession>L8HDU9</accession>